<dbReference type="Pfam" id="PF03364">
    <property type="entry name" value="Polyketide_cyc"/>
    <property type="match status" value="1"/>
</dbReference>
<proteinExistence type="inferred from homology"/>
<dbReference type="EMBL" id="KN716363">
    <property type="protein sequence ID" value="KJH46229.1"/>
    <property type="molecule type" value="Genomic_DNA"/>
</dbReference>
<evidence type="ECO:0000313" key="6">
    <source>
        <dbReference type="Proteomes" id="UP000053766"/>
    </source>
</evidence>
<dbReference type="PANTHER" id="PTHR12901:SF10">
    <property type="entry name" value="COENZYME Q-BINDING PROTEIN COQ10, MITOCHONDRIAL"/>
    <property type="match status" value="1"/>
</dbReference>
<evidence type="ECO:0000256" key="2">
    <source>
        <dbReference type="ARBA" id="ARBA00011814"/>
    </source>
</evidence>
<dbReference type="GO" id="GO:0005739">
    <property type="term" value="C:mitochondrion"/>
    <property type="evidence" value="ECO:0007669"/>
    <property type="project" value="TreeGrafter"/>
</dbReference>
<reference evidence="5 6" key="1">
    <citation type="submission" date="2013-11" db="EMBL/GenBank/DDBJ databases">
        <title>Draft genome of the bovine lungworm Dictyocaulus viviparus.</title>
        <authorList>
            <person name="Mitreva M."/>
        </authorList>
    </citation>
    <scope>NUCLEOTIDE SEQUENCE [LARGE SCALE GENOMIC DNA]</scope>
    <source>
        <strain evidence="5 6">HannoverDv2000</strain>
    </source>
</reference>
<feature type="domain" description="Coenzyme Q-binding protein COQ10 START" evidence="4">
    <location>
        <begin position="33"/>
        <end position="152"/>
    </location>
</feature>
<dbReference type="InterPro" id="IPR044996">
    <property type="entry name" value="COQ10-like"/>
</dbReference>
<evidence type="ECO:0000313" key="5">
    <source>
        <dbReference type="EMBL" id="KJH46229.1"/>
    </source>
</evidence>
<dbReference type="CDD" id="cd07813">
    <property type="entry name" value="COQ10p_like"/>
    <property type="match status" value="1"/>
</dbReference>
<dbReference type="InterPro" id="IPR005031">
    <property type="entry name" value="COQ10_START"/>
</dbReference>
<keyword evidence="6" id="KW-1185">Reference proteome</keyword>
<dbReference type="Gene3D" id="3.30.530.20">
    <property type="match status" value="1"/>
</dbReference>
<dbReference type="InterPro" id="IPR023393">
    <property type="entry name" value="START-like_dom_sf"/>
</dbReference>
<reference evidence="6" key="2">
    <citation type="journal article" date="2016" name="Sci. Rep.">
        <title>Dictyocaulus viviparus genome, variome and transcriptome elucidate lungworm biology and support future intervention.</title>
        <authorList>
            <person name="McNulty S.N."/>
            <person name="Strube C."/>
            <person name="Rosa B.A."/>
            <person name="Martin J.C."/>
            <person name="Tyagi R."/>
            <person name="Choi Y.J."/>
            <person name="Wang Q."/>
            <person name="Hallsworth Pepin K."/>
            <person name="Zhang X."/>
            <person name="Ozersky P."/>
            <person name="Wilson R.K."/>
            <person name="Sternberg P.W."/>
            <person name="Gasser R.B."/>
            <person name="Mitreva M."/>
        </authorList>
    </citation>
    <scope>NUCLEOTIDE SEQUENCE [LARGE SCALE GENOMIC DNA]</scope>
    <source>
        <strain evidence="6">HannoverDv2000</strain>
    </source>
</reference>
<evidence type="ECO:0000259" key="4">
    <source>
        <dbReference type="Pfam" id="PF03364"/>
    </source>
</evidence>
<gene>
    <name evidence="5" type="ORF">DICVIV_07708</name>
</gene>
<comment type="similarity">
    <text evidence="1">Belongs to the COQ10 family.</text>
</comment>
<dbReference type="Proteomes" id="UP000053766">
    <property type="component" value="Unassembled WGS sequence"/>
</dbReference>
<protein>
    <submittedName>
        <fullName evidence="5">Polyketide cyclase/dehydrase</fullName>
    </submittedName>
</protein>
<evidence type="ECO:0000256" key="1">
    <source>
        <dbReference type="ARBA" id="ARBA00006885"/>
    </source>
</evidence>
<comment type="function">
    <text evidence="3">Required for the function of coenzyme Q in the respiratory chain. May serve as a chaperone or may be involved in the transport of Q6 from its site of synthesis to the catalytic sites of the respiratory complexes.</text>
</comment>
<dbReference type="SUPFAM" id="SSF55961">
    <property type="entry name" value="Bet v1-like"/>
    <property type="match status" value="1"/>
</dbReference>
<organism evidence="5 6">
    <name type="scientific">Dictyocaulus viviparus</name>
    <name type="common">Bovine lungworm</name>
    <dbReference type="NCBI Taxonomy" id="29172"/>
    <lineage>
        <taxon>Eukaryota</taxon>
        <taxon>Metazoa</taxon>
        <taxon>Ecdysozoa</taxon>
        <taxon>Nematoda</taxon>
        <taxon>Chromadorea</taxon>
        <taxon>Rhabditida</taxon>
        <taxon>Rhabditina</taxon>
        <taxon>Rhabditomorpha</taxon>
        <taxon>Strongyloidea</taxon>
        <taxon>Metastrongylidae</taxon>
        <taxon>Dictyocaulus</taxon>
    </lineage>
</organism>
<dbReference type="OrthoDB" id="292693at2759"/>
<comment type="subunit">
    <text evidence="2">Interacts with coenzyme Q.</text>
</comment>
<sequence>MFPRILNRSAKVDFVKTRSLAGKEMAYSEERLIGYSREQMFDIVVDVSKYQHFVPWCQHSRVFKEQENLKLVEMEIGFPPLMERYQSRVIHVRPSVVHSYVIDDSVFNTLETTFRFARGQSMSQQCCTLHYDLIFEFKSELHSHVAHLFFDKEHWISFSRSSITVSQINSGSSPLRHD</sequence>
<dbReference type="PANTHER" id="PTHR12901">
    <property type="entry name" value="SPERM PROTEIN HOMOLOG"/>
    <property type="match status" value="1"/>
</dbReference>
<dbReference type="STRING" id="29172.A0A0D8XR13"/>
<accession>A0A0D8XR13</accession>
<dbReference type="GO" id="GO:0048039">
    <property type="term" value="F:ubiquinone binding"/>
    <property type="evidence" value="ECO:0007669"/>
    <property type="project" value="InterPro"/>
</dbReference>
<dbReference type="GO" id="GO:0045333">
    <property type="term" value="P:cellular respiration"/>
    <property type="evidence" value="ECO:0007669"/>
    <property type="project" value="InterPro"/>
</dbReference>
<name>A0A0D8XR13_DICVI</name>
<dbReference type="AlphaFoldDB" id="A0A0D8XR13"/>
<evidence type="ECO:0000256" key="3">
    <source>
        <dbReference type="ARBA" id="ARBA00024947"/>
    </source>
</evidence>